<dbReference type="OrthoDB" id="9784538at2"/>
<keyword evidence="4" id="KW-0997">Cell inner membrane</keyword>
<keyword evidence="7 8" id="KW-0472">Membrane</keyword>
<sequence length="306" mass="32059">MKKELLKNNTLIIFLILLVVSSLVSNSFLTGNNLSNLLRQVAPIGLISIGMFLVILTGGIDLSVGSIVATIGVVFALLSYEVYFPVALTISLALGIGIGLLSGYLVAYRKIAPFIATLAMMTIVRGAGFLFSKGAPISVGPHSSAILTLGTGAFLGIPYSAWILMIVFAAVYMVVRYHVFGRKIFAVGSNEEAVRLSGISVESVKFSVYVIAAFFTAIAALMMVGRTGVGTANIGIGLELDAIAAVVIGGASLSGGRGSVLNTLLGVLILGMIGNIMNLLDVTSYLQQLIKGVIIILAVVFQRNQK</sequence>
<keyword evidence="3" id="KW-1003">Cell membrane</keyword>
<accession>C6XUU8</accession>
<comment type="subcellular location">
    <subcellularLocation>
        <location evidence="1">Cell membrane</location>
        <topology evidence="1">Multi-pass membrane protein</topology>
    </subcellularLocation>
</comment>
<feature type="transmembrane region" description="Helical" evidence="8">
    <location>
        <begin position="114"/>
        <end position="132"/>
    </location>
</feature>
<dbReference type="STRING" id="485917.Phep_3765"/>
<feature type="transmembrane region" description="Helical" evidence="8">
    <location>
        <begin position="285"/>
        <end position="301"/>
    </location>
</feature>
<feature type="transmembrane region" description="Helical" evidence="8">
    <location>
        <begin position="260"/>
        <end position="279"/>
    </location>
</feature>
<dbReference type="PANTHER" id="PTHR32196:SF21">
    <property type="entry name" value="ABC TRANSPORTER PERMEASE PROTEIN YPHD-RELATED"/>
    <property type="match status" value="1"/>
</dbReference>
<keyword evidence="6 8" id="KW-1133">Transmembrane helix</keyword>
<reference evidence="9 10" key="1">
    <citation type="journal article" date="2009" name="Stand. Genomic Sci.">
        <title>Complete genome sequence of Pedobacter heparinus type strain (HIM 762-3).</title>
        <authorList>
            <person name="Han C."/>
            <person name="Spring S."/>
            <person name="Lapidus A."/>
            <person name="Del Rio T.G."/>
            <person name="Tice H."/>
            <person name="Copeland A."/>
            <person name="Cheng J.F."/>
            <person name="Lucas S."/>
            <person name="Chen F."/>
            <person name="Nolan M."/>
            <person name="Bruce D."/>
            <person name="Goodwin L."/>
            <person name="Pitluck S."/>
            <person name="Ivanova N."/>
            <person name="Mavromatis K."/>
            <person name="Mikhailova N."/>
            <person name="Pati A."/>
            <person name="Chen A."/>
            <person name="Palaniappan K."/>
            <person name="Land M."/>
            <person name="Hauser L."/>
            <person name="Chang Y.J."/>
            <person name="Jeffries C.C."/>
            <person name="Saunders E."/>
            <person name="Chertkov O."/>
            <person name="Brettin T."/>
            <person name="Goker M."/>
            <person name="Rohde M."/>
            <person name="Bristow J."/>
            <person name="Eisen J.A."/>
            <person name="Markowitz V."/>
            <person name="Hugenholtz P."/>
            <person name="Kyrpides N.C."/>
            <person name="Klenk H.P."/>
            <person name="Detter J.C."/>
        </authorList>
    </citation>
    <scope>NUCLEOTIDE SEQUENCE [LARGE SCALE GENOMIC DNA]</scope>
    <source>
        <strain evidence="10">ATCC 13125 / DSM 2366 / CIP 104194 / JCM 7457 / NBRC 12017 / NCIMB 9290 / NRRL B-14731 / HIM 762-3</strain>
    </source>
</reference>
<keyword evidence="10" id="KW-1185">Reference proteome</keyword>
<dbReference type="KEGG" id="phe:Phep_3765"/>
<dbReference type="CDD" id="cd06579">
    <property type="entry name" value="TM_PBP1_transp_AraH_like"/>
    <property type="match status" value="1"/>
</dbReference>
<dbReference type="Pfam" id="PF02653">
    <property type="entry name" value="BPD_transp_2"/>
    <property type="match status" value="1"/>
</dbReference>
<feature type="transmembrane region" description="Helical" evidence="8">
    <location>
        <begin position="206"/>
        <end position="225"/>
    </location>
</feature>
<evidence type="ECO:0000256" key="8">
    <source>
        <dbReference type="SAM" id="Phobius"/>
    </source>
</evidence>
<dbReference type="RefSeq" id="WP_015809565.1">
    <property type="nucleotide sequence ID" value="NC_013061.1"/>
</dbReference>
<feature type="transmembrane region" description="Helical" evidence="8">
    <location>
        <begin position="152"/>
        <end position="175"/>
    </location>
</feature>
<feature type="transmembrane region" description="Helical" evidence="8">
    <location>
        <begin position="12"/>
        <end position="31"/>
    </location>
</feature>
<dbReference type="PANTHER" id="PTHR32196">
    <property type="entry name" value="ABC TRANSPORTER PERMEASE PROTEIN YPHD-RELATED-RELATED"/>
    <property type="match status" value="1"/>
</dbReference>
<evidence type="ECO:0000256" key="4">
    <source>
        <dbReference type="ARBA" id="ARBA00022519"/>
    </source>
</evidence>
<dbReference type="InterPro" id="IPR001851">
    <property type="entry name" value="ABC_transp_permease"/>
</dbReference>
<feature type="transmembrane region" description="Helical" evidence="8">
    <location>
        <begin position="231"/>
        <end position="253"/>
    </location>
</feature>
<evidence type="ECO:0000256" key="6">
    <source>
        <dbReference type="ARBA" id="ARBA00022989"/>
    </source>
</evidence>
<dbReference type="Proteomes" id="UP000000852">
    <property type="component" value="Chromosome"/>
</dbReference>
<dbReference type="eggNOG" id="COG1172">
    <property type="taxonomic scope" value="Bacteria"/>
</dbReference>
<feature type="transmembrane region" description="Helical" evidence="8">
    <location>
        <begin position="86"/>
        <end position="107"/>
    </location>
</feature>
<evidence type="ECO:0000256" key="1">
    <source>
        <dbReference type="ARBA" id="ARBA00004651"/>
    </source>
</evidence>
<evidence type="ECO:0000256" key="3">
    <source>
        <dbReference type="ARBA" id="ARBA00022475"/>
    </source>
</evidence>
<dbReference type="AlphaFoldDB" id="C6XUU8"/>
<dbReference type="GO" id="GO:0005886">
    <property type="term" value="C:plasma membrane"/>
    <property type="evidence" value="ECO:0007669"/>
    <property type="project" value="UniProtKB-SubCell"/>
</dbReference>
<name>C6XUU8_PEDHD</name>
<evidence type="ECO:0000256" key="7">
    <source>
        <dbReference type="ARBA" id="ARBA00023136"/>
    </source>
</evidence>
<protein>
    <submittedName>
        <fullName evidence="9">Inner-membrane translocator</fullName>
    </submittedName>
</protein>
<evidence type="ECO:0000256" key="5">
    <source>
        <dbReference type="ARBA" id="ARBA00022692"/>
    </source>
</evidence>
<organism evidence="9 10">
    <name type="scientific">Pedobacter heparinus (strain ATCC 13125 / DSM 2366 / CIP 104194 / JCM 7457 / NBRC 12017 / NCIMB 9290 / NRRL B-14731 / HIM 762-3)</name>
    <dbReference type="NCBI Taxonomy" id="485917"/>
    <lineage>
        <taxon>Bacteria</taxon>
        <taxon>Pseudomonadati</taxon>
        <taxon>Bacteroidota</taxon>
        <taxon>Sphingobacteriia</taxon>
        <taxon>Sphingobacteriales</taxon>
        <taxon>Sphingobacteriaceae</taxon>
        <taxon>Pedobacter</taxon>
    </lineage>
</organism>
<gene>
    <name evidence="9" type="ordered locus">Phep_3765</name>
</gene>
<proteinExistence type="predicted"/>
<keyword evidence="2" id="KW-0813">Transport</keyword>
<evidence type="ECO:0000313" key="10">
    <source>
        <dbReference type="Proteomes" id="UP000000852"/>
    </source>
</evidence>
<keyword evidence="5 8" id="KW-0812">Transmembrane</keyword>
<evidence type="ECO:0000313" key="9">
    <source>
        <dbReference type="EMBL" id="ACU05956.1"/>
    </source>
</evidence>
<dbReference type="HOGENOM" id="CLU_028880_2_2_10"/>
<evidence type="ECO:0000256" key="2">
    <source>
        <dbReference type="ARBA" id="ARBA00022448"/>
    </source>
</evidence>
<dbReference type="GO" id="GO:0022857">
    <property type="term" value="F:transmembrane transporter activity"/>
    <property type="evidence" value="ECO:0007669"/>
    <property type="project" value="InterPro"/>
</dbReference>
<dbReference type="EMBL" id="CP001681">
    <property type="protein sequence ID" value="ACU05956.1"/>
    <property type="molecule type" value="Genomic_DNA"/>
</dbReference>